<organism evidence="3 4">
    <name type="scientific">Toxocara canis</name>
    <name type="common">Canine roundworm</name>
    <dbReference type="NCBI Taxonomy" id="6265"/>
    <lineage>
        <taxon>Eukaryota</taxon>
        <taxon>Metazoa</taxon>
        <taxon>Ecdysozoa</taxon>
        <taxon>Nematoda</taxon>
        <taxon>Chromadorea</taxon>
        <taxon>Rhabditida</taxon>
        <taxon>Spirurina</taxon>
        <taxon>Ascaridomorpha</taxon>
        <taxon>Ascaridoidea</taxon>
        <taxon>Toxocaridae</taxon>
        <taxon>Toxocara</taxon>
    </lineage>
</organism>
<reference evidence="4" key="1">
    <citation type="submission" date="2016-06" db="UniProtKB">
        <authorList>
            <consortium name="WormBaseParasite"/>
        </authorList>
    </citation>
    <scope>IDENTIFICATION</scope>
</reference>
<dbReference type="Proteomes" id="UP000050794">
    <property type="component" value="Unassembled WGS sequence"/>
</dbReference>
<dbReference type="Gene3D" id="1.10.287.370">
    <property type="match status" value="1"/>
</dbReference>
<dbReference type="InterPro" id="IPR004127">
    <property type="entry name" value="Prefoldin_subunit_alpha"/>
</dbReference>
<dbReference type="AlphaFoldDB" id="A0A183UT74"/>
<dbReference type="SUPFAM" id="SSF46579">
    <property type="entry name" value="Prefoldin"/>
    <property type="match status" value="1"/>
</dbReference>
<evidence type="ECO:0000313" key="2">
    <source>
        <dbReference type="EMBL" id="VDM43015.1"/>
    </source>
</evidence>
<evidence type="ECO:0000256" key="1">
    <source>
        <dbReference type="ARBA" id="ARBA00011695"/>
    </source>
</evidence>
<evidence type="ECO:0000313" key="3">
    <source>
        <dbReference type="Proteomes" id="UP000050794"/>
    </source>
</evidence>
<sequence>MNRSPDECEKYRRFVSERLEVDLADVMKRLNAIVEEIRDYEVLQLAISKIKAAGVKENLETQVNIGRDIFCEAVIAKSDRVIVKLCADIFAELTLDRAEVFIEQRIKLLNLRACLLEKEAHSIRARIHLVLSSLEQLTALH</sequence>
<name>A0A183UT74_TOXCA</name>
<dbReference type="Pfam" id="PF02996">
    <property type="entry name" value="Prefoldin"/>
    <property type="match status" value="1"/>
</dbReference>
<keyword evidence="3" id="KW-1185">Reference proteome</keyword>
<comment type="subunit">
    <text evidence="1">Heterohexamer of two PFD-alpha type and four PFD-beta type subunits.</text>
</comment>
<dbReference type="InterPro" id="IPR009053">
    <property type="entry name" value="Prefoldin"/>
</dbReference>
<proteinExistence type="predicted"/>
<evidence type="ECO:0000313" key="4">
    <source>
        <dbReference type="WBParaSite" id="TCNE_0001169401-mRNA-1"/>
    </source>
</evidence>
<accession>A0A183UT74</accession>
<reference evidence="2 3" key="2">
    <citation type="submission" date="2018-11" db="EMBL/GenBank/DDBJ databases">
        <authorList>
            <consortium name="Pathogen Informatics"/>
        </authorList>
    </citation>
    <scope>NUCLEOTIDE SEQUENCE [LARGE SCALE GENOMIC DNA]</scope>
</reference>
<protein>
    <submittedName>
        <fullName evidence="4">Protein UXT-like protein</fullName>
    </submittedName>
</protein>
<dbReference type="EMBL" id="UYWY01020952">
    <property type="protein sequence ID" value="VDM43015.1"/>
    <property type="molecule type" value="Genomic_DNA"/>
</dbReference>
<dbReference type="CDD" id="cd23158">
    <property type="entry name" value="Prefoldin_UXT"/>
    <property type="match status" value="1"/>
</dbReference>
<dbReference type="WBParaSite" id="TCNE_0001169401-mRNA-1">
    <property type="protein sequence ID" value="TCNE_0001169401-mRNA-1"/>
    <property type="gene ID" value="TCNE_0001169401"/>
</dbReference>
<gene>
    <name evidence="2" type="ORF">TCNE_LOCUS11694</name>
</gene>